<evidence type="ECO:0000313" key="1">
    <source>
        <dbReference type="EMBL" id="MDT0443721.1"/>
    </source>
</evidence>
<protein>
    <submittedName>
        <fullName evidence="1">Uncharacterized protein</fullName>
    </submittedName>
</protein>
<name>A0ABU2S410_9ACTN</name>
<organism evidence="1 2">
    <name type="scientific">Streptomyces johnsoniae</name>
    <dbReference type="NCBI Taxonomy" id="3075532"/>
    <lineage>
        <taxon>Bacteria</taxon>
        <taxon>Bacillati</taxon>
        <taxon>Actinomycetota</taxon>
        <taxon>Actinomycetes</taxon>
        <taxon>Kitasatosporales</taxon>
        <taxon>Streptomycetaceae</taxon>
        <taxon>Streptomyces</taxon>
    </lineage>
</organism>
<dbReference type="Proteomes" id="UP001183615">
    <property type="component" value="Unassembled WGS sequence"/>
</dbReference>
<reference evidence="2" key="1">
    <citation type="submission" date="2023-07" db="EMBL/GenBank/DDBJ databases">
        <title>30 novel species of actinomycetes from the DSMZ collection.</title>
        <authorList>
            <person name="Nouioui I."/>
        </authorList>
    </citation>
    <scope>NUCLEOTIDE SEQUENCE [LARGE SCALE GENOMIC DNA]</scope>
    <source>
        <strain evidence="2">DSM 41886</strain>
    </source>
</reference>
<dbReference type="EMBL" id="JAVREV010000007">
    <property type="protein sequence ID" value="MDT0443721.1"/>
    <property type="molecule type" value="Genomic_DNA"/>
</dbReference>
<sequence length="57" mass="6326">MKVILQPFVEAVRAFGHGIKAANAIRHNVSPDRTTAEATAWALPRPQAEYARWGPTR</sequence>
<dbReference type="RefSeq" id="WP_311618034.1">
    <property type="nucleotide sequence ID" value="NZ_JAVREV010000007.1"/>
</dbReference>
<comment type="caution">
    <text evidence="1">The sequence shown here is derived from an EMBL/GenBank/DDBJ whole genome shotgun (WGS) entry which is preliminary data.</text>
</comment>
<evidence type="ECO:0000313" key="2">
    <source>
        <dbReference type="Proteomes" id="UP001183615"/>
    </source>
</evidence>
<gene>
    <name evidence="1" type="ORF">RM779_14140</name>
</gene>
<keyword evidence="2" id="KW-1185">Reference proteome</keyword>
<accession>A0ABU2S410</accession>
<proteinExistence type="predicted"/>